<dbReference type="SUPFAM" id="SSF57302">
    <property type="entry name" value="Snake toxin-like"/>
    <property type="match status" value="1"/>
</dbReference>
<gene>
    <name evidence="3" type="ORF">SK128_002435</name>
</gene>
<feature type="signal peptide" evidence="2">
    <location>
        <begin position="1"/>
        <end position="21"/>
    </location>
</feature>
<dbReference type="InterPro" id="IPR045860">
    <property type="entry name" value="Snake_toxin-like_sf"/>
</dbReference>
<proteinExistence type="predicted"/>
<keyword evidence="1" id="KW-1133">Transmembrane helix</keyword>
<keyword evidence="4" id="KW-1185">Reference proteome</keyword>
<accession>A0AAN8XHF5</accession>
<feature type="transmembrane region" description="Helical" evidence="1">
    <location>
        <begin position="116"/>
        <end position="137"/>
    </location>
</feature>
<dbReference type="AlphaFoldDB" id="A0AAN8XHF5"/>
<comment type="caution">
    <text evidence="3">The sequence shown here is derived from an EMBL/GenBank/DDBJ whole genome shotgun (WGS) entry which is preliminary data.</text>
</comment>
<sequence length="138" mass="15307">MHKVAWLGPILLWALLSTSDALRCYHCSNCHSEVGTPMQCNYGYDVCMKVTIVGRVEKACGRKSVCGFGPTKRGVVTSWNRLQNLLSDVNTDLLRIPDGMEASSVMCCTSDHCNSASSTSLSLFLLLLLIFLVHLMWY</sequence>
<evidence type="ECO:0000313" key="3">
    <source>
        <dbReference type="EMBL" id="KAK7081693.1"/>
    </source>
</evidence>
<dbReference type="EMBL" id="JAXCGZ010004528">
    <property type="protein sequence ID" value="KAK7081693.1"/>
    <property type="molecule type" value="Genomic_DNA"/>
</dbReference>
<name>A0AAN8XHF5_HALRR</name>
<keyword evidence="1" id="KW-0472">Membrane</keyword>
<evidence type="ECO:0000256" key="1">
    <source>
        <dbReference type="SAM" id="Phobius"/>
    </source>
</evidence>
<feature type="chain" id="PRO_5042940524" evidence="2">
    <location>
        <begin position="22"/>
        <end position="138"/>
    </location>
</feature>
<keyword evidence="2" id="KW-0732">Signal</keyword>
<evidence type="ECO:0000313" key="4">
    <source>
        <dbReference type="Proteomes" id="UP001381693"/>
    </source>
</evidence>
<evidence type="ECO:0000256" key="2">
    <source>
        <dbReference type="SAM" id="SignalP"/>
    </source>
</evidence>
<dbReference type="Proteomes" id="UP001381693">
    <property type="component" value="Unassembled WGS sequence"/>
</dbReference>
<keyword evidence="1" id="KW-0812">Transmembrane</keyword>
<protein>
    <submittedName>
        <fullName evidence="3">Uncharacterized protein</fullName>
    </submittedName>
</protein>
<organism evidence="3 4">
    <name type="scientific">Halocaridina rubra</name>
    <name type="common">Hawaiian red shrimp</name>
    <dbReference type="NCBI Taxonomy" id="373956"/>
    <lineage>
        <taxon>Eukaryota</taxon>
        <taxon>Metazoa</taxon>
        <taxon>Ecdysozoa</taxon>
        <taxon>Arthropoda</taxon>
        <taxon>Crustacea</taxon>
        <taxon>Multicrustacea</taxon>
        <taxon>Malacostraca</taxon>
        <taxon>Eumalacostraca</taxon>
        <taxon>Eucarida</taxon>
        <taxon>Decapoda</taxon>
        <taxon>Pleocyemata</taxon>
        <taxon>Caridea</taxon>
        <taxon>Atyoidea</taxon>
        <taxon>Atyidae</taxon>
        <taxon>Halocaridina</taxon>
    </lineage>
</organism>
<reference evidence="3 4" key="1">
    <citation type="submission" date="2023-11" db="EMBL/GenBank/DDBJ databases">
        <title>Halocaridina rubra genome assembly.</title>
        <authorList>
            <person name="Smith C."/>
        </authorList>
    </citation>
    <scope>NUCLEOTIDE SEQUENCE [LARGE SCALE GENOMIC DNA]</scope>
    <source>
        <strain evidence="3">EP-1</strain>
        <tissue evidence="3">Whole</tissue>
    </source>
</reference>